<dbReference type="SUPFAM" id="SSF56935">
    <property type="entry name" value="Porins"/>
    <property type="match status" value="1"/>
</dbReference>
<proteinExistence type="inferred from homology"/>
<evidence type="ECO:0000256" key="5">
    <source>
        <dbReference type="ARBA" id="ARBA00023077"/>
    </source>
</evidence>
<dbReference type="InParanoid" id="Q01NI5"/>
<reference evidence="12" key="1">
    <citation type="submission" date="2006-10" db="EMBL/GenBank/DDBJ databases">
        <title>Complete sequence of Solibacter usitatus Ellin6076.</title>
        <authorList>
            <consortium name="US DOE Joint Genome Institute"/>
            <person name="Copeland A."/>
            <person name="Lucas S."/>
            <person name="Lapidus A."/>
            <person name="Barry K."/>
            <person name="Detter J.C."/>
            <person name="Glavina del Rio T."/>
            <person name="Hammon N."/>
            <person name="Israni S."/>
            <person name="Dalin E."/>
            <person name="Tice H."/>
            <person name="Pitluck S."/>
            <person name="Thompson L.S."/>
            <person name="Brettin T."/>
            <person name="Bruce D."/>
            <person name="Han C."/>
            <person name="Tapia R."/>
            <person name="Gilna P."/>
            <person name="Schmutz J."/>
            <person name="Larimer F."/>
            <person name="Land M."/>
            <person name="Hauser L."/>
            <person name="Kyrpides N."/>
            <person name="Mikhailova N."/>
            <person name="Janssen P.H."/>
            <person name="Kuske C.R."/>
            <person name="Richardson P."/>
        </authorList>
    </citation>
    <scope>NUCLEOTIDE SEQUENCE</scope>
    <source>
        <strain evidence="12">Ellin6076</strain>
    </source>
</reference>
<evidence type="ECO:0000256" key="1">
    <source>
        <dbReference type="ARBA" id="ARBA00004571"/>
    </source>
</evidence>
<dbReference type="InterPro" id="IPR000531">
    <property type="entry name" value="Beta-barrel_TonB"/>
</dbReference>
<feature type="domain" description="TonB-dependent receptor-like beta-barrel" evidence="10">
    <location>
        <begin position="224"/>
        <end position="574"/>
    </location>
</feature>
<evidence type="ECO:0000259" key="11">
    <source>
        <dbReference type="Pfam" id="PF07715"/>
    </source>
</evidence>
<dbReference type="KEGG" id="sus:Acid_7891"/>
<dbReference type="PANTHER" id="PTHR30069">
    <property type="entry name" value="TONB-DEPENDENT OUTER MEMBRANE RECEPTOR"/>
    <property type="match status" value="1"/>
</dbReference>
<accession>Q01NI5</accession>
<dbReference type="PANTHER" id="PTHR30069:SF39">
    <property type="entry name" value="BLL6183 PROTEIN"/>
    <property type="match status" value="1"/>
</dbReference>
<evidence type="ECO:0000259" key="10">
    <source>
        <dbReference type="Pfam" id="PF00593"/>
    </source>
</evidence>
<dbReference type="EMBL" id="CP000473">
    <property type="protein sequence ID" value="ABJ88785.1"/>
    <property type="molecule type" value="Genomic_DNA"/>
</dbReference>
<keyword evidence="6 8" id="KW-0472">Membrane</keyword>
<evidence type="ECO:0000256" key="9">
    <source>
        <dbReference type="RuleBase" id="RU003357"/>
    </source>
</evidence>
<dbReference type="InterPro" id="IPR012910">
    <property type="entry name" value="Plug_dom"/>
</dbReference>
<evidence type="ECO:0000256" key="4">
    <source>
        <dbReference type="ARBA" id="ARBA00022692"/>
    </source>
</evidence>
<evidence type="ECO:0000256" key="2">
    <source>
        <dbReference type="ARBA" id="ARBA00022448"/>
    </source>
</evidence>
<protein>
    <submittedName>
        <fullName evidence="12">TonB-dependent receptor, plug</fullName>
    </submittedName>
</protein>
<keyword evidence="7 8" id="KW-0998">Cell outer membrane</keyword>
<comment type="subcellular location">
    <subcellularLocation>
        <location evidence="1 8">Cell outer membrane</location>
        <topology evidence="1 8">Multi-pass membrane protein</topology>
    </subcellularLocation>
</comment>
<dbReference type="STRING" id="234267.Acid_7891"/>
<keyword evidence="2 8" id="KW-0813">Transport</keyword>
<name>Q01NI5_SOLUE</name>
<keyword evidence="5 9" id="KW-0798">TonB box</keyword>
<sequence length="607" mass="66940">MKTSITVVDKIAAETPANVTVMDATSLEESPGTNLDDRLRDVPGFSLFKRSSSLVANPTTQGISLRGIGSSGASRTLVLWDGIPMNDPFGGWVYWTQFVPDEISRVEISRGAATSVFGDRAMSGAIGMFSRPAEKFHLFGQYEMGNERTHDISTGFSDLWGRVAISGFARAFRSDGYYIVPANIRGSADMQANVEFVTGDLRLDHYTSIGDFFFKTSILAEERQNGTALTHNSTGLGTISLRYAREFTNDSFSVFGFHTRDGFHATFDSVTNNRNTDKLTYSQTVPSDAVGGAGLWQHHEKRWNVVAGADVYRTEGTSTDHLVPTGLRVGGGEQLQHGVYGQADGSLGPVKLFAGVRHSFAGNGSRFLSPNGGFVMGKKRLRARGSVYRSFRAPTLNELYREFRVGNTDTLPNAGLQPEMMWGAEAGVDWIGENSTFRATAYRNSLDGLITNVTLSSTPAAIVRQRQNAAAALSRGFETEFRERMHDFTGELKYLYVESRYVTGFRVAQVPKHQGTAQLTYLHGGTFASASLRSYAYQFDDDLNQFRLPGYASAQLVARQRLVKSLSAEVTLENAFNRQFYTAYTPTPNIGAPRLWRVGLRWDGRIR</sequence>
<comment type="similarity">
    <text evidence="8 9">Belongs to the TonB-dependent receptor family.</text>
</comment>
<dbReference type="InterPro" id="IPR039426">
    <property type="entry name" value="TonB-dep_rcpt-like"/>
</dbReference>
<dbReference type="GO" id="GO:0015344">
    <property type="term" value="F:siderophore uptake transmembrane transporter activity"/>
    <property type="evidence" value="ECO:0007669"/>
    <property type="project" value="TreeGrafter"/>
</dbReference>
<dbReference type="InterPro" id="IPR037066">
    <property type="entry name" value="Plug_dom_sf"/>
</dbReference>
<dbReference type="GO" id="GO:0044718">
    <property type="term" value="P:siderophore transmembrane transport"/>
    <property type="evidence" value="ECO:0007669"/>
    <property type="project" value="TreeGrafter"/>
</dbReference>
<dbReference type="Pfam" id="PF00593">
    <property type="entry name" value="TonB_dep_Rec_b-barrel"/>
    <property type="match status" value="1"/>
</dbReference>
<dbReference type="PROSITE" id="PS52016">
    <property type="entry name" value="TONB_DEPENDENT_REC_3"/>
    <property type="match status" value="1"/>
</dbReference>
<keyword evidence="4 8" id="KW-0812">Transmembrane</keyword>
<organism evidence="12">
    <name type="scientific">Solibacter usitatus (strain Ellin6076)</name>
    <dbReference type="NCBI Taxonomy" id="234267"/>
    <lineage>
        <taxon>Bacteria</taxon>
        <taxon>Pseudomonadati</taxon>
        <taxon>Acidobacteriota</taxon>
        <taxon>Terriglobia</taxon>
        <taxon>Bryobacterales</taxon>
        <taxon>Solibacteraceae</taxon>
        <taxon>Candidatus Solibacter</taxon>
    </lineage>
</organism>
<gene>
    <name evidence="12" type="ordered locus">Acid_7891</name>
</gene>
<evidence type="ECO:0000256" key="3">
    <source>
        <dbReference type="ARBA" id="ARBA00022452"/>
    </source>
</evidence>
<dbReference type="GO" id="GO:0009279">
    <property type="term" value="C:cell outer membrane"/>
    <property type="evidence" value="ECO:0007669"/>
    <property type="project" value="UniProtKB-SubCell"/>
</dbReference>
<keyword evidence="3 8" id="KW-1134">Transmembrane beta strand</keyword>
<dbReference type="HOGENOM" id="CLU_008287_18_1_0"/>
<dbReference type="Gene3D" id="2.40.170.20">
    <property type="entry name" value="TonB-dependent receptor, beta-barrel domain"/>
    <property type="match status" value="1"/>
</dbReference>
<evidence type="ECO:0000313" key="12">
    <source>
        <dbReference type="EMBL" id="ABJ88785.1"/>
    </source>
</evidence>
<dbReference type="Gene3D" id="2.170.130.10">
    <property type="entry name" value="TonB-dependent receptor, plug domain"/>
    <property type="match status" value="1"/>
</dbReference>
<keyword evidence="12" id="KW-0675">Receptor</keyword>
<dbReference type="InterPro" id="IPR036942">
    <property type="entry name" value="Beta-barrel_TonB_sf"/>
</dbReference>
<dbReference type="Pfam" id="PF07715">
    <property type="entry name" value="Plug"/>
    <property type="match status" value="1"/>
</dbReference>
<evidence type="ECO:0000256" key="7">
    <source>
        <dbReference type="ARBA" id="ARBA00023237"/>
    </source>
</evidence>
<feature type="domain" description="TonB-dependent receptor plug" evidence="11">
    <location>
        <begin position="13"/>
        <end position="125"/>
    </location>
</feature>
<evidence type="ECO:0000256" key="6">
    <source>
        <dbReference type="ARBA" id="ARBA00023136"/>
    </source>
</evidence>
<evidence type="ECO:0000256" key="8">
    <source>
        <dbReference type="PROSITE-ProRule" id="PRU01360"/>
    </source>
</evidence>
<dbReference type="AlphaFoldDB" id="Q01NI5"/>
<dbReference type="eggNOG" id="COG4206">
    <property type="taxonomic scope" value="Bacteria"/>
</dbReference>